<name>B2IT21_NOSP7</name>
<dbReference type="Proteomes" id="UP000001191">
    <property type="component" value="Chromosome"/>
</dbReference>
<dbReference type="KEGG" id="npu:Npun_F0772"/>
<dbReference type="InterPro" id="IPR001434">
    <property type="entry name" value="OmcB-like_DUF11"/>
</dbReference>
<dbReference type="RefSeq" id="WP_012407544.1">
    <property type="nucleotide sequence ID" value="NC_010628.1"/>
</dbReference>
<proteinExistence type="predicted"/>
<evidence type="ECO:0000256" key="1">
    <source>
        <dbReference type="SAM" id="MobiDB-lite"/>
    </source>
</evidence>
<dbReference type="EnsemblBacteria" id="ACC79519">
    <property type="protein sequence ID" value="ACC79519"/>
    <property type="gene ID" value="Npun_F0772"/>
</dbReference>
<protein>
    <submittedName>
        <fullName evidence="3">Conserved repeat domain protein</fullName>
    </submittedName>
</protein>
<gene>
    <name evidence="3" type="ordered locus">Npun_F0772</name>
</gene>
<dbReference type="SUPFAM" id="SSF117074">
    <property type="entry name" value="Hypothetical protein PA1324"/>
    <property type="match status" value="1"/>
</dbReference>
<dbReference type="HOGENOM" id="CLU_555148_0_0_3"/>
<dbReference type="NCBIfam" id="TIGR01451">
    <property type="entry name" value="B_ant_repeat"/>
    <property type="match status" value="1"/>
</dbReference>
<dbReference type="OrthoDB" id="9773411at2"/>
<dbReference type="Gene3D" id="2.60.40.740">
    <property type="match status" value="1"/>
</dbReference>
<reference evidence="4" key="1">
    <citation type="submission" date="2008-04" db="EMBL/GenBank/DDBJ databases">
        <title>Complete sequence of chromosome of Nostoc punctiforme ATCC 29133.</title>
        <authorList>
            <consortium name="US DOE Joint Genome Institute"/>
            <person name="Copeland A."/>
            <person name="Lucas S."/>
            <person name="Lapidus A."/>
            <person name="Glavina del Rio T."/>
            <person name="Dalin E."/>
            <person name="Tice H."/>
            <person name="Pitluck S."/>
            <person name="Chain P."/>
            <person name="Malfatti S."/>
            <person name="Shin M."/>
            <person name="Vergez L."/>
            <person name="Schmutz J."/>
            <person name="Larimer F."/>
            <person name="Land M."/>
            <person name="Hauser L."/>
            <person name="Kyrpides N."/>
            <person name="Kim E."/>
            <person name="Meeks J.C."/>
            <person name="Elhai J."/>
            <person name="Campbell E.L."/>
            <person name="Thiel T."/>
            <person name="Longmire J."/>
            <person name="Potts M."/>
            <person name="Atlas R."/>
        </authorList>
    </citation>
    <scope>NUCLEOTIDE SEQUENCE [LARGE SCALE GENOMIC DNA]</scope>
    <source>
        <strain evidence="4">ATCC 29133 / PCC 73102</strain>
    </source>
</reference>
<feature type="domain" description="DUF11" evidence="2">
    <location>
        <begin position="269"/>
        <end position="375"/>
    </location>
</feature>
<organism evidence="3 4">
    <name type="scientific">Nostoc punctiforme (strain ATCC 29133 / PCC 73102)</name>
    <dbReference type="NCBI Taxonomy" id="63737"/>
    <lineage>
        <taxon>Bacteria</taxon>
        <taxon>Bacillati</taxon>
        <taxon>Cyanobacteriota</taxon>
        <taxon>Cyanophyceae</taxon>
        <taxon>Nostocales</taxon>
        <taxon>Nostocaceae</taxon>
        <taxon>Nostoc</taxon>
    </lineage>
</organism>
<dbReference type="eggNOG" id="COG1361">
    <property type="taxonomic scope" value="Bacteria"/>
</dbReference>
<reference evidence="3 4" key="2">
    <citation type="journal article" date="2013" name="Plant Physiol.">
        <title>A Nostoc punctiforme Sugar Transporter Necessary to Establish a Cyanobacterium-Plant Symbiosis.</title>
        <authorList>
            <person name="Ekman M."/>
            <person name="Picossi S."/>
            <person name="Campbell E.L."/>
            <person name="Meeks J.C."/>
            <person name="Flores E."/>
        </authorList>
    </citation>
    <scope>NUCLEOTIDE SEQUENCE [LARGE SCALE GENOMIC DNA]</scope>
    <source>
        <strain evidence="4">ATCC 29133 / PCC 73102</strain>
    </source>
</reference>
<accession>B2IT21</accession>
<dbReference type="EMBL" id="CP001037">
    <property type="protein sequence ID" value="ACC79519.1"/>
    <property type="molecule type" value="Genomic_DNA"/>
</dbReference>
<feature type="compositionally biased region" description="Polar residues" evidence="1">
    <location>
        <begin position="139"/>
        <end position="154"/>
    </location>
</feature>
<dbReference type="InterPro" id="IPR013783">
    <property type="entry name" value="Ig-like_fold"/>
</dbReference>
<evidence type="ECO:0000313" key="4">
    <source>
        <dbReference type="Proteomes" id="UP000001191"/>
    </source>
</evidence>
<dbReference type="Gene3D" id="2.60.40.10">
    <property type="entry name" value="Immunoglobulins"/>
    <property type="match status" value="1"/>
</dbReference>
<dbReference type="AlphaFoldDB" id="B2IT21"/>
<evidence type="ECO:0000313" key="3">
    <source>
        <dbReference type="EMBL" id="ACC79519.1"/>
    </source>
</evidence>
<dbReference type="STRING" id="63737.Npun_F0772"/>
<evidence type="ECO:0000259" key="2">
    <source>
        <dbReference type="Pfam" id="PF01345"/>
    </source>
</evidence>
<sequence>MCSVSHPQKQKQITYRSSWYQRLTATVLLGSFLQTTISIPAIAQQTNNLGASLPLINQATYTYTDSANNQKYDGTSSQLNVTPSPLFDPLGRILGCAGTILPDYTGFSVGVYESNPSDPTGTELGGLLSLTRTELPDIPNNNVPGGKSPNTENSNPYFVTNNPAGVYNFLLDPNKGQTDPGRTYIFVVNPPPNSIYKQRRIKIEILGSTGTQGNNIVRYVASSLDGQPISLTGETRVEQTVVLVPNAEVVGLDLLAFEFSTNLCQANQLQIVKTGDRATAEPGDTVIYRLSVKNLADAGLNNIFVTDNLPLGFQFLPKSVRGELDGKSVAITSERNGNTVTFRTDVTIPTEKTLNIAYAAQLTADAVRGNGRNSAIVNAQRADNRFSTKDGPATHQLKIRPGIVSDCGTIIGRVFIDKNFDGEQQPGEPGVPNAVIFLEDGNRITTDPNGLFSLANALPGSHTGVLDLSSVPGYTLAPNQKFRERNSQSRLVRLEPGGLVRMNFAVTPAFQEPVKK</sequence>
<keyword evidence="4" id="KW-1185">Reference proteome</keyword>
<dbReference type="Pfam" id="PF01345">
    <property type="entry name" value="DUF11"/>
    <property type="match status" value="1"/>
</dbReference>
<dbReference type="PhylomeDB" id="B2IT21"/>
<feature type="region of interest" description="Disordered" evidence="1">
    <location>
        <begin position="133"/>
        <end position="154"/>
    </location>
</feature>
<dbReference type="InterPro" id="IPR047589">
    <property type="entry name" value="DUF11_rpt"/>
</dbReference>